<evidence type="ECO:0000313" key="4">
    <source>
        <dbReference type="Proteomes" id="UP000887229"/>
    </source>
</evidence>
<name>A0A9P8CMM7_9HYPO</name>
<proteinExistence type="predicted"/>
<dbReference type="EMBL" id="MU251260">
    <property type="protein sequence ID" value="KAG9252869.1"/>
    <property type="molecule type" value="Genomic_DNA"/>
</dbReference>
<accession>A0A9P8CMM7</accession>
<reference evidence="3" key="1">
    <citation type="journal article" date="2021" name="IMA Fungus">
        <title>Genomic characterization of three marine fungi, including Emericellopsis atlantica sp. nov. with signatures of a generalist lifestyle and marine biomass degradation.</title>
        <authorList>
            <person name="Hagestad O.C."/>
            <person name="Hou L."/>
            <person name="Andersen J.H."/>
            <person name="Hansen E.H."/>
            <person name="Altermark B."/>
            <person name="Li C."/>
            <person name="Kuhnert E."/>
            <person name="Cox R.J."/>
            <person name="Crous P.W."/>
            <person name="Spatafora J.W."/>
            <person name="Lail K."/>
            <person name="Amirebrahimi M."/>
            <person name="Lipzen A."/>
            <person name="Pangilinan J."/>
            <person name="Andreopoulos W."/>
            <person name="Hayes R.D."/>
            <person name="Ng V."/>
            <person name="Grigoriev I.V."/>
            <person name="Jackson S.A."/>
            <person name="Sutton T.D.S."/>
            <person name="Dobson A.D.W."/>
            <person name="Rama T."/>
        </authorList>
    </citation>
    <scope>NUCLEOTIDE SEQUENCE</scope>
    <source>
        <strain evidence="3">TS7</strain>
    </source>
</reference>
<evidence type="ECO:0000256" key="2">
    <source>
        <dbReference type="SAM" id="Phobius"/>
    </source>
</evidence>
<dbReference type="Proteomes" id="UP000887229">
    <property type="component" value="Unassembled WGS sequence"/>
</dbReference>
<organism evidence="3 4">
    <name type="scientific">Emericellopsis atlantica</name>
    <dbReference type="NCBI Taxonomy" id="2614577"/>
    <lineage>
        <taxon>Eukaryota</taxon>
        <taxon>Fungi</taxon>
        <taxon>Dikarya</taxon>
        <taxon>Ascomycota</taxon>
        <taxon>Pezizomycotina</taxon>
        <taxon>Sordariomycetes</taxon>
        <taxon>Hypocreomycetidae</taxon>
        <taxon>Hypocreales</taxon>
        <taxon>Bionectriaceae</taxon>
        <taxon>Emericellopsis</taxon>
    </lineage>
</organism>
<keyword evidence="2" id="KW-0472">Membrane</keyword>
<evidence type="ECO:0000313" key="3">
    <source>
        <dbReference type="EMBL" id="KAG9252869.1"/>
    </source>
</evidence>
<sequence>MEQQDGQRTLSVPHQHSFAGLPLQEQQENIALVRLDLFQSWSPRIESNVYIRPPTPKADHSFPLFSEPTATSQSVEVWYLLIPQPEKRMIVSKAEYFVFVTSSICLYCIIVVYIFKQGRALLSQCAQREHTSDVEADAGLEMRHRSLRSDRGHTRAEDAQSDRSVPIVSWGGRLAGLLHLHKAQNNKKSGSDRSIRSSIGIVRGGAEAPFEARAGRDVAGPFTSRAWKT</sequence>
<keyword evidence="2" id="KW-0812">Transmembrane</keyword>
<feature type="transmembrane region" description="Helical" evidence="2">
    <location>
        <begin position="96"/>
        <end position="115"/>
    </location>
</feature>
<dbReference type="GeneID" id="70296984"/>
<dbReference type="RefSeq" id="XP_046116793.1">
    <property type="nucleotide sequence ID" value="XM_046266081.1"/>
</dbReference>
<comment type="caution">
    <text evidence="3">The sequence shown here is derived from an EMBL/GenBank/DDBJ whole genome shotgun (WGS) entry which is preliminary data.</text>
</comment>
<feature type="region of interest" description="Disordered" evidence="1">
    <location>
        <begin position="136"/>
        <end position="162"/>
    </location>
</feature>
<keyword evidence="4" id="KW-1185">Reference proteome</keyword>
<feature type="compositionally biased region" description="Basic and acidic residues" evidence="1">
    <location>
        <begin position="140"/>
        <end position="161"/>
    </location>
</feature>
<gene>
    <name evidence="3" type="ORF">F5Z01DRAFT_689572</name>
</gene>
<keyword evidence="2" id="KW-1133">Transmembrane helix</keyword>
<dbReference type="AlphaFoldDB" id="A0A9P8CMM7"/>
<evidence type="ECO:0000256" key="1">
    <source>
        <dbReference type="SAM" id="MobiDB-lite"/>
    </source>
</evidence>
<protein>
    <submittedName>
        <fullName evidence="3">Uncharacterized protein</fullName>
    </submittedName>
</protein>